<organism evidence="1 2">
    <name type="scientific">Pullulanibacillus pueri</name>
    <dbReference type="NCBI Taxonomy" id="1437324"/>
    <lineage>
        <taxon>Bacteria</taxon>
        <taxon>Bacillati</taxon>
        <taxon>Bacillota</taxon>
        <taxon>Bacilli</taxon>
        <taxon>Bacillales</taxon>
        <taxon>Sporolactobacillaceae</taxon>
        <taxon>Pullulanibacillus</taxon>
    </lineage>
</organism>
<dbReference type="AlphaFoldDB" id="A0A8J3A0T0"/>
<evidence type="ECO:0008006" key="3">
    <source>
        <dbReference type="Google" id="ProtNLM"/>
    </source>
</evidence>
<dbReference type="InterPro" id="IPR047175">
    <property type="entry name" value="CotS-like"/>
</dbReference>
<dbReference type="Gene3D" id="3.30.200.20">
    <property type="entry name" value="Phosphorylase Kinase, domain 1"/>
    <property type="match status" value="1"/>
</dbReference>
<evidence type="ECO:0000313" key="1">
    <source>
        <dbReference type="EMBL" id="GGH89089.1"/>
    </source>
</evidence>
<protein>
    <recommendedName>
        <fullName evidence="3">Spore coat protein YsxE</fullName>
    </recommendedName>
</protein>
<evidence type="ECO:0000313" key="2">
    <source>
        <dbReference type="Proteomes" id="UP000656813"/>
    </source>
</evidence>
<proteinExistence type="predicted"/>
<gene>
    <name evidence="1" type="primary">ysxE</name>
    <name evidence="1" type="ORF">GCM10007096_42890</name>
</gene>
<dbReference type="SUPFAM" id="SSF56112">
    <property type="entry name" value="Protein kinase-like (PK-like)"/>
    <property type="match status" value="1"/>
</dbReference>
<dbReference type="EMBL" id="BMFV01000067">
    <property type="protein sequence ID" value="GGH89089.1"/>
    <property type="molecule type" value="Genomic_DNA"/>
</dbReference>
<keyword evidence="2" id="KW-1185">Reference proteome</keyword>
<dbReference type="InterPro" id="IPR011009">
    <property type="entry name" value="Kinase-like_dom_sf"/>
</dbReference>
<accession>A0A8J3A0T0</accession>
<name>A0A8J3A0T0_9BACL</name>
<dbReference type="PANTHER" id="PTHR39179">
    <property type="entry name" value="SPORE COAT PROTEIN I"/>
    <property type="match status" value="1"/>
</dbReference>
<dbReference type="GO" id="GO:0042601">
    <property type="term" value="C:endospore-forming forespore"/>
    <property type="evidence" value="ECO:0007669"/>
    <property type="project" value="TreeGrafter"/>
</dbReference>
<dbReference type="Gene3D" id="3.90.1200.10">
    <property type="match status" value="1"/>
</dbReference>
<dbReference type="PANTHER" id="PTHR39179:SF3">
    <property type="entry name" value="COTS-RELATED PROTEIN"/>
    <property type="match status" value="1"/>
</dbReference>
<comment type="caution">
    <text evidence="1">The sequence shown here is derived from an EMBL/GenBank/DDBJ whole genome shotgun (WGS) entry which is preliminary data.</text>
</comment>
<reference evidence="1" key="2">
    <citation type="submission" date="2020-09" db="EMBL/GenBank/DDBJ databases">
        <authorList>
            <person name="Sun Q."/>
            <person name="Zhou Y."/>
        </authorList>
    </citation>
    <scope>NUCLEOTIDE SEQUENCE</scope>
    <source>
        <strain evidence="1">CGMCC 1.12777</strain>
    </source>
</reference>
<dbReference type="Proteomes" id="UP000656813">
    <property type="component" value="Unassembled WGS sequence"/>
</dbReference>
<dbReference type="RefSeq" id="WP_188499442.1">
    <property type="nucleotide sequence ID" value="NZ_BMFV01000067.1"/>
</dbReference>
<sequence length="334" mass="39430">MENHLPDAVKRVLFHYQLHPKSYERYGHVYKIYCEEGIFALKRLTSQARVERMNRMKHRFLGAATRVYPILTAQTSESIIKEGDAFYYVTPWVEGIPFSDQEKRKLLLEHLARLHDSTVELEPMEAPQKIDQAADVITQRWRAHEEWLTAFIERAEHTTYPSPFEQLVLAYYHSLVQETETAIRALEKWKETAKEVSMHRRVLCHGRPSIEHFICDPYGGMFISIEDATMDSPCLDLAALFESPTEIQGPLIHELDLYEQIFELRENEKDLLIAFLHFPSSVYRLIMRYERYPKRGQELKFIEAFEAFHLYQPTRYDLIKALETRNDEEAGEEE</sequence>
<reference evidence="1" key="1">
    <citation type="journal article" date="2014" name="Int. J. Syst. Evol. Microbiol.">
        <title>Complete genome sequence of Corynebacterium casei LMG S-19264T (=DSM 44701T), isolated from a smear-ripened cheese.</title>
        <authorList>
            <consortium name="US DOE Joint Genome Institute (JGI-PGF)"/>
            <person name="Walter F."/>
            <person name="Albersmeier A."/>
            <person name="Kalinowski J."/>
            <person name="Ruckert C."/>
        </authorList>
    </citation>
    <scope>NUCLEOTIDE SEQUENCE</scope>
    <source>
        <strain evidence="1">CGMCC 1.12777</strain>
    </source>
</reference>